<dbReference type="EMBL" id="JAUDEA010000002">
    <property type="protein sequence ID" value="MDM8270554.1"/>
    <property type="molecule type" value="Genomic_DNA"/>
</dbReference>
<proteinExistence type="predicted"/>
<evidence type="ECO:0000313" key="2">
    <source>
        <dbReference type="Proteomes" id="UP001529256"/>
    </source>
</evidence>
<protein>
    <recommendedName>
        <fullName evidence="3">HNH endonuclease</fullName>
    </recommendedName>
</protein>
<dbReference type="Gene3D" id="1.10.30.50">
    <property type="match status" value="1"/>
</dbReference>
<dbReference type="Proteomes" id="UP001529256">
    <property type="component" value="Unassembled WGS sequence"/>
</dbReference>
<sequence length="134" mass="14271">MSANRYANGARRRALVARVRAMGEPCHICGLPIPPDAPPGTPLAFELDELVPVSKGGSPIDPSNVAPSHRCCNAWRGNKPMNRVASIRAEVRARFGPWPSALAFCEGARAVLRGAKGRMGQAPVRHPKRSSGAL</sequence>
<organism evidence="1 2">
    <name type="scientific">Thermophilibacter provencensis</name>
    <dbReference type="NCBI Taxonomy" id="1852386"/>
    <lineage>
        <taxon>Bacteria</taxon>
        <taxon>Bacillati</taxon>
        <taxon>Actinomycetota</taxon>
        <taxon>Coriobacteriia</taxon>
        <taxon>Coriobacteriales</taxon>
        <taxon>Atopobiaceae</taxon>
        <taxon>Thermophilibacter</taxon>
    </lineage>
</organism>
<evidence type="ECO:0008006" key="3">
    <source>
        <dbReference type="Google" id="ProtNLM"/>
    </source>
</evidence>
<reference evidence="2" key="1">
    <citation type="submission" date="2023-06" db="EMBL/GenBank/DDBJ databases">
        <title>Identification and characterization of horizontal gene transfer across gut microbiota members of farm animals based on homology search.</title>
        <authorList>
            <person name="Zeman M."/>
            <person name="Kubasova T."/>
            <person name="Jahodarova E."/>
            <person name="Nykrynova M."/>
            <person name="Rychlik I."/>
        </authorList>
    </citation>
    <scope>NUCLEOTIDE SEQUENCE [LARGE SCALE GENOMIC DNA]</scope>
    <source>
        <strain evidence="2">153_Feed</strain>
    </source>
</reference>
<evidence type="ECO:0000313" key="1">
    <source>
        <dbReference type="EMBL" id="MDM8270554.1"/>
    </source>
</evidence>
<dbReference type="RefSeq" id="WP_289510650.1">
    <property type="nucleotide sequence ID" value="NZ_JAUDEA010000002.1"/>
</dbReference>
<reference evidence="1 2" key="2">
    <citation type="submission" date="2023-06" db="EMBL/GenBank/DDBJ databases">
        <title>Identification and characterization of horizontal gene transfer across gut microbiota members of farm animals based on homology search.</title>
        <authorList>
            <person name="Schwarzerova J."/>
            <person name="Nykrynova M."/>
            <person name="Jureckova K."/>
            <person name="Cejkova D."/>
            <person name="Rychlik I."/>
        </authorList>
    </citation>
    <scope>NUCLEOTIDE SEQUENCE [LARGE SCALE GENOMIC DNA]</scope>
    <source>
        <strain evidence="1 2">153_Feed</strain>
    </source>
</reference>
<accession>A0ABT7V1R6</accession>
<gene>
    <name evidence="1" type="ORF">QUW25_02480</name>
</gene>
<comment type="caution">
    <text evidence="1">The sequence shown here is derived from an EMBL/GenBank/DDBJ whole genome shotgun (WGS) entry which is preliminary data.</text>
</comment>
<keyword evidence="2" id="KW-1185">Reference proteome</keyword>
<name>A0ABT7V1R6_9ACTN</name>
<reference evidence="1 2" key="3">
    <citation type="submission" date="2023-06" db="EMBL/GenBank/DDBJ databases">
        <authorList>
            <person name="Zeman M."/>
            <person name="Kubasova T."/>
            <person name="Jahodarova E."/>
            <person name="Nykrynova M."/>
            <person name="Rychlik I."/>
        </authorList>
    </citation>
    <scope>NUCLEOTIDE SEQUENCE [LARGE SCALE GENOMIC DNA]</scope>
    <source>
        <strain evidence="1 2">153_Feed</strain>
    </source>
</reference>